<accession>A0AAV6GDC9</accession>
<organism evidence="1 2">
    <name type="scientific">Alosa alosa</name>
    <name type="common">allis shad</name>
    <dbReference type="NCBI Taxonomy" id="278164"/>
    <lineage>
        <taxon>Eukaryota</taxon>
        <taxon>Metazoa</taxon>
        <taxon>Chordata</taxon>
        <taxon>Craniata</taxon>
        <taxon>Vertebrata</taxon>
        <taxon>Euteleostomi</taxon>
        <taxon>Actinopterygii</taxon>
        <taxon>Neopterygii</taxon>
        <taxon>Teleostei</taxon>
        <taxon>Clupei</taxon>
        <taxon>Clupeiformes</taxon>
        <taxon>Clupeoidei</taxon>
        <taxon>Clupeidae</taxon>
        <taxon>Alosa</taxon>
    </lineage>
</organism>
<evidence type="ECO:0000313" key="2">
    <source>
        <dbReference type="Proteomes" id="UP000823561"/>
    </source>
</evidence>
<sequence>MERLEGRNDLACEQTLGQCVPVFEASPHGTRCHGRLPLTGEAIALGITAIIQRTRGGTPGDCLLRHHTPRLRWDCSPPPLPEKNRGKGEK</sequence>
<reference evidence="1" key="1">
    <citation type="submission" date="2020-10" db="EMBL/GenBank/DDBJ databases">
        <title>Chromosome-scale genome assembly of the Allis shad, Alosa alosa.</title>
        <authorList>
            <person name="Margot Z."/>
            <person name="Christophe K."/>
            <person name="Cabau C."/>
            <person name="Louis A."/>
            <person name="Berthelot C."/>
            <person name="Parey E."/>
            <person name="Roest Crollius H."/>
            <person name="Montfort J."/>
            <person name="Robinson-Rechavi M."/>
            <person name="Bucao C."/>
            <person name="Bouchez O."/>
            <person name="Gislard M."/>
            <person name="Lluch J."/>
            <person name="Milhes M."/>
            <person name="Lampietro C."/>
            <person name="Lopez Roques C."/>
            <person name="Donnadieu C."/>
            <person name="Braasch I."/>
            <person name="Desvignes T."/>
            <person name="Postlethwait J."/>
            <person name="Bobe J."/>
            <person name="Guiguen Y."/>
        </authorList>
    </citation>
    <scope>NUCLEOTIDE SEQUENCE</scope>
    <source>
        <strain evidence="1">M-15738</strain>
        <tissue evidence="1">Blood</tissue>
    </source>
</reference>
<proteinExistence type="predicted"/>
<dbReference type="Proteomes" id="UP000823561">
    <property type="component" value="Chromosome 11"/>
</dbReference>
<gene>
    <name evidence="1" type="ORF">AALO_G00148300</name>
</gene>
<name>A0AAV6GDC9_9TELE</name>
<comment type="caution">
    <text evidence="1">The sequence shown here is derived from an EMBL/GenBank/DDBJ whole genome shotgun (WGS) entry which is preliminary data.</text>
</comment>
<dbReference type="AlphaFoldDB" id="A0AAV6GDC9"/>
<keyword evidence="2" id="KW-1185">Reference proteome</keyword>
<dbReference type="EMBL" id="JADWDJ010000011">
    <property type="protein sequence ID" value="KAG5273158.1"/>
    <property type="molecule type" value="Genomic_DNA"/>
</dbReference>
<evidence type="ECO:0000313" key="1">
    <source>
        <dbReference type="EMBL" id="KAG5273158.1"/>
    </source>
</evidence>
<protein>
    <submittedName>
        <fullName evidence="1">Uncharacterized protein</fullName>
    </submittedName>
</protein>